<proteinExistence type="predicted"/>
<reference evidence="1" key="1">
    <citation type="submission" date="2020-04" db="EMBL/GenBank/DDBJ databases">
        <authorList>
            <person name="Chiriac C."/>
            <person name="Salcher M."/>
            <person name="Ghai R."/>
            <person name="Kavagutti S V."/>
        </authorList>
    </citation>
    <scope>NUCLEOTIDE SEQUENCE</scope>
</reference>
<organism evidence="1">
    <name type="scientific">uncultured Caudovirales phage</name>
    <dbReference type="NCBI Taxonomy" id="2100421"/>
    <lineage>
        <taxon>Viruses</taxon>
        <taxon>Duplodnaviria</taxon>
        <taxon>Heunggongvirae</taxon>
        <taxon>Uroviricota</taxon>
        <taxon>Caudoviricetes</taxon>
        <taxon>Peduoviridae</taxon>
        <taxon>Maltschvirus</taxon>
        <taxon>Maltschvirus maltsch</taxon>
    </lineage>
</organism>
<protein>
    <submittedName>
        <fullName evidence="1">Uncharacterized protein</fullName>
    </submittedName>
</protein>
<name>A0A6J5KXB1_9CAUD</name>
<gene>
    <name evidence="1" type="ORF">UFOVP54_199</name>
</gene>
<dbReference type="EMBL" id="LR796188">
    <property type="protein sequence ID" value="CAB4125677.1"/>
    <property type="molecule type" value="Genomic_DNA"/>
</dbReference>
<accession>A0A6J5KXB1</accession>
<evidence type="ECO:0000313" key="1">
    <source>
        <dbReference type="EMBL" id="CAB4125677.1"/>
    </source>
</evidence>
<sequence>MNKLDKKYYTGLSECHRPDLQPNGTIVRCIEDKGNGYLIVTSDKQTQPNTWLINEKDLTEIL</sequence>